<protein>
    <recommendedName>
        <fullName evidence="5">FAD-binding domain-containing protein</fullName>
    </recommendedName>
</protein>
<keyword evidence="1" id="KW-0285">Flavoprotein</keyword>
<dbReference type="PRINTS" id="PR00420">
    <property type="entry name" value="RNGMNOXGNASE"/>
</dbReference>
<feature type="compositionally biased region" description="Low complexity" evidence="4">
    <location>
        <begin position="349"/>
        <end position="364"/>
    </location>
</feature>
<evidence type="ECO:0000313" key="6">
    <source>
        <dbReference type="EMBL" id="KAF2224814.1"/>
    </source>
</evidence>
<dbReference type="AlphaFoldDB" id="A0A6A6GGF7"/>
<proteinExistence type="predicted"/>
<organism evidence="6 7">
    <name type="scientific">Elsinoe ampelina</name>
    <dbReference type="NCBI Taxonomy" id="302913"/>
    <lineage>
        <taxon>Eukaryota</taxon>
        <taxon>Fungi</taxon>
        <taxon>Dikarya</taxon>
        <taxon>Ascomycota</taxon>
        <taxon>Pezizomycotina</taxon>
        <taxon>Dothideomycetes</taxon>
        <taxon>Dothideomycetidae</taxon>
        <taxon>Myriangiales</taxon>
        <taxon>Elsinoaceae</taxon>
        <taxon>Elsinoe</taxon>
    </lineage>
</organism>
<dbReference type="PANTHER" id="PTHR46720:SF3">
    <property type="entry name" value="FAD-BINDING DOMAIN-CONTAINING PROTEIN-RELATED"/>
    <property type="match status" value="1"/>
</dbReference>
<dbReference type="OrthoDB" id="16820at2759"/>
<keyword evidence="7" id="KW-1185">Reference proteome</keyword>
<dbReference type="Pfam" id="PF01494">
    <property type="entry name" value="FAD_binding_3"/>
    <property type="match status" value="1"/>
</dbReference>
<feature type="domain" description="FAD-binding" evidence="5">
    <location>
        <begin position="8"/>
        <end position="331"/>
    </location>
</feature>
<feature type="compositionally biased region" description="Basic and acidic residues" evidence="4">
    <location>
        <begin position="464"/>
        <end position="480"/>
    </location>
</feature>
<dbReference type="SUPFAM" id="SSF51905">
    <property type="entry name" value="FAD/NAD(P)-binding domain"/>
    <property type="match status" value="1"/>
</dbReference>
<feature type="region of interest" description="Disordered" evidence="4">
    <location>
        <begin position="463"/>
        <end position="503"/>
    </location>
</feature>
<evidence type="ECO:0000256" key="3">
    <source>
        <dbReference type="ARBA" id="ARBA00023002"/>
    </source>
</evidence>
<keyword evidence="2" id="KW-0274">FAD</keyword>
<feature type="compositionally biased region" description="Basic and acidic residues" evidence="4">
    <location>
        <begin position="487"/>
        <end position="503"/>
    </location>
</feature>
<evidence type="ECO:0000313" key="7">
    <source>
        <dbReference type="Proteomes" id="UP000799538"/>
    </source>
</evidence>
<accession>A0A6A6GGF7</accession>
<sequence length="526" mass="57001">MSTKEKKIKVAIIGGGIGGLSLAAGLVKQAHVDVHVYESVPEYKDIGAGLALHMNAIKAMDQIGPHVKKAYFEKALTMAEEADEEMSTQVSIASGPNTGAVVAELGKAKGRKTVARSDLLAGLKALIPSHRLHFNKRLESIHERPDDTIDITFKDGRKKHVDCLIAYDGVHSTVRTYLLGADHPATHPKNHDGWQIYRTMLPTAEAKKHIDEKYTRSVPILCGPKGHINIMPLHRGKDISAGVAVRGARSPNQTTTPPLRPEDFTSYSPSAQAIVRLIALDTSFSWAISDHDPAPFYSRRRICLAGDAAHTSLPFAGQGAAQALEDAAVLTALFKDLAPPSASTPPSPSRRSSASSSSSSPSFSSDDDPLSSRSPGRLIPHLFAAYDHVRRPRSQKVVDIARDFGRLYGFALPGYRDDPEKMRGFFGRMARFTNDADIEGQNSMAVERFWGLVRMEEGGWGVVRGREGGGEEGMRGREGEEGLGEGMVKEERERVDEKVEGMGEKGLSWEEAEVLRAGVGAQAVAA</sequence>
<reference evidence="7" key="1">
    <citation type="journal article" date="2020" name="Stud. Mycol.">
        <title>101 Dothideomycetes genomes: A test case for predicting lifestyles and emergence of pathogens.</title>
        <authorList>
            <person name="Haridas S."/>
            <person name="Albert R."/>
            <person name="Binder M."/>
            <person name="Bloem J."/>
            <person name="LaButti K."/>
            <person name="Salamov A."/>
            <person name="Andreopoulos B."/>
            <person name="Baker S."/>
            <person name="Barry K."/>
            <person name="Bills G."/>
            <person name="Bluhm B."/>
            <person name="Cannon C."/>
            <person name="Castanera R."/>
            <person name="Culley D."/>
            <person name="Daum C."/>
            <person name="Ezra D."/>
            <person name="Gonzalez J."/>
            <person name="Henrissat B."/>
            <person name="Kuo A."/>
            <person name="Liang C."/>
            <person name="Lipzen A."/>
            <person name="Lutzoni F."/>
            <person name="Magnuson J."/>
            <person name="Mondo S."/>
            <person name="Nolan M."/>
            <person name="Ohm R."/>
            <person name="Pangilinan J."/>
            <person name="Park H.-J."/>
            <person name="Ramirez L."/>
            <person name="Alfaro M."/>
            <person name="Sun H."/>
            <person name="Tritt A."/>
            <person name="Yoshinaga Y."/>
            <person name="Zwiers L.-H."/>
            <person name="Turgeon B."/>
            <person name="Goodwin S."/>
            <person name="Spatafora J."/>
            <person name="Crous P."/>
            <person name="Grigoriev I."/>
        </authorList>
    </citation>
    <scope>NUCLEOTIDE SEQUENCE [LARGE SCALE GENOMIC DNA]</scope>
    <source>
        <strain evidence="7">CECT 20119</strain>
    </source>
</reference>
<name>A0A6A6GGF7_9PEZI</name>
<dbReference type="Proteomes" id="UP000799538">
    <property type="component" value="Unassembled WGS sequence"/>
</dbReference>
<dbReference type="GO" id="GO:0044550">
    <property type="term" value="P:secondary metabolite biosynthetic process"/>
    <property type="evidence" value="ECO:0007669"/>
    <property type="project" value="TreeGrafter"/>
</dbReference>
<evidence type="ECO:0000256" key="4">
    <source>
        <dbReference type="SAM" id="MobiDB-lite"/>
    </source>
</evidence>
<dbReference type="InterPro" id="IPR051104">
    <property type="entry name" value="FAD_monoxygenase"/>
</dbReference>
<dbReference type="GO" id="GO:0071949">
    <property type="term" value="F:FAD binding"/>
    <property type="evidence" value="ECO:0007669"/>
    <property type="project" value="InterPro"/>
</dbReference>
<dbReference type="InterPro" id="IPR036188">
    <property type="entry name" value="FAD/NAD-bd_sf"/>
</dbReference>
<dbReference type="EMBL" id="ML992504">
    <property type="protein sequence ID" value="KAF2224814.1"/>
    <property type="molecule type" value="Genomic_DNA"/>
</dbReference>
<evidence type="ECO:0000259" key="5">
    <source>
        <dbReference type="Pfam" id="PF01494"/>
    </source>
</evidence>
<evidence type="ECO:0000256" key="2">
    <source>
        <dbReference type="ARBA" id="ARBA00022827"/>
    </source>
</evidence>
<dbReference type="Gene3D" id="3.50.50.60">
    <property type="entry name" value="FAD/NAD(P)-binding domain"/>
    <property type="match status" value="1"/>
</dbReference>
<gene>
    <name evidence="6" type="ORF">BDZ85DRAFT_294676</name>
</gene>
<evidence type="ECO:0000256" key="1">
    <source>
        <dbReference type="ARBA" id="ARBA00022630"/>
    </source>
</evidence>
<dbReference type="GO" id="GO:0016491">
    <property type="term" value="F:oxidoreductase activity"/>
    <property type="evidence" value="ECO:0007669"/>
    <property type="project" value="UniProtKB-KW"/>
</dbReference>
<feature type="region of interest" description="Disordered" evidence="4">
    <location>
        <begin position="339"/>
        <end position="373"/>
    </location>
</feature>
<dbReference type="PANTHER" id="PTHR46720">
    <property type="entry name" value="HYDROXYLASE, PUTATIVE (AFU_ORTHOLOGUE AFUA_3G01460)-RELATED"/>
    <property type="match status" value="1"/>
</dbReference>
<keyword evidence="3" id="KW-0560">Oxidoreductase</keyword>
<dbReference type="InterPro" id="IPR002938">
    <property type="entry name" value="FAD-bd"/>
</dbReference>